<evidence type="ECO:0000313" key="4">
    <source>
        <dbReference type="Proteomes" id="UP001634394"/>
    </source>
</evidence>
<gene>
    <name evidence="3" type="ORF">ACJMK2_028533</name>
</gene>
<dbReference type="Pfam" id="PF00010">
    <property type="entry name" value="HLH"/>
    <property type="match status" value="1"/>
</dbReference>
<dbReference type="SUPFAM" id="SSF47459">
    <property type="entry name" value="HLH, helix-loop-helix DNA-binding domain"/>
    <property type="match status" value="1"/>
</dbReference>
<sequence length="193" mass="22470">MYRYECMNFRDLNPSPISSPTCEDLGIPQDCEVYPFKRCIQNTSPPLDGDRYESITKSQRQKVDPFSTLCMIPLPPLYVAGHTEPAFIRKRNERERDRVRCVNEGYARLKQHLPIEKKEKRISKVETLRCAIEYIRYLKVLLSDSKTDNLEIYSKNKEANKEMCQSSDDEPKEVQHDVTIAIHGIKSPDKDVD</sequence>
<reference evidence="3 4" key="1">
    <citation type="submission" date="2024-11" db="EMBL/GenBank/DDBJ databases">
        <title>Chromosome-level genome assembly of the freshwater bivalve Anodonta woodiana.</title>
        <authorList>
            <person name="Chen X."/>
        </authorList>
    </citation>
    <scope>NUCLEOTIDE SEQUENCE [LARGE SCALE GENOMIC DNA]</scope>
    <source>
        <strain evidence="3">MN2024</strain>
        <tissue evidence="3">Gills</tissue>
    </source>
</reference>
<keyword evidence="4" id="KW-1185">Reference proteome</keyword>
<dbReference type="InterPro" id="IPR050283">
    <property type="entry name" value="E-box_TF_Regulators"/>
</dbReference>
<evidence type="ECO:0000259" key="2">
    <source>
        <dbReference type="PROSITE" id="PS50888"/>
    </source>
</evidence>
<dbReference type="GO" id="GO:0003677">
    <property type="term" value="F:DNA binding"/>
    <property type="evidence" value="ECO:0007669"/>
    <property type="project" value="UniProtKB-KW"/>
</dbReference>
<dbReference type="SMART" id="SM00353">
    <property type="entry name" value="HLH"/>
    <property type="match status" value="1"/>
</dbReference>
<dbReference type="Proteomes" id="UP001634394">
    <property type="component" value="Unassembled WGS sequence"/>
</dbReference>
<dbReference type="InterPro" id="IPR036638">
    <property type="entry name" value="HLH_DNA-bd_sf"/>
</dbReference>
<dbReference type="PANTHER" id="PTHR23349">
    <property type="entry name" value="BASIC HELIX-LOOP-HELIX TRANSCRIPTION FACTOR, TWIST"/>
    <property type="match status" value="1"/>
</dbReference>
<dbReference type="GO" id="GO:0006357">
    <property type="term" value="P:regulation of transcription by RNA polymerase II"/>
    <property type="evidence" value="ECO:0007669"/>
    <property type="project" value="UniProtKB-ARBA"/>
</dbReference>
<keyword evidence="1" id="KW-0238">DNA-binding</keyword>
<dbReference type="CDD" id="cd19724">
    <property type="entry name" value="bHLH_TS_ASCL3_like"/>
    <property type="match status" value="1"/>
</dbReference>
<dbReference type="Gene3D" id="4.10.280.10">
    <property type="entry name" value="Helix-loop-helix DNA-binding domain"/>
    <property type="match status" value="1"/>
</dbReference>
<protein>
    <recommendedName>
        <fullName evidence="2">BHLH domain-containing protein</fullName>
    </recommendedName>
</protein>
<dbReference type="EMBL" id="JBJQND010000003">
    <property type="protein sequence ID" value="KAL3882165.1"/>
    <property type="molecule type" value="Genomic_DNA"/>
</dbReference>
<organism evidence="3 4">
    <name type="scientific">Sinanodonta woodiana</name>
    <name type="common">Chinese pond mussel</name>
    <name type="synonym">Anodonta woodiana</name>
    <dbReference type="NCBI Taxonomy" id="1069815"/>
    <lineage>
        <taxon>Eukaryota</taxon>
        <taxon>Metazoa</taxon>
        <taxon>Spiralia</taxon>
        <taxon>Lophotrochozoa</taxon>
        <taxon>Mollusca</taxon>
        <taxon>Bivalvia</taxon>
        <taxon>Autobranchia</taxon>
        <taxon>Heteroconchia</taxon>
        <taxon>Palaeoheterodonta</taxon>
        <taxon>Unionida</taxon>
        <taxon>Unionoidea</taxon>
        <taxon>Unionidae</taxon>
        <taxon>Unioninae</taxon>
        <taxon>Sinanodonta</taxon>
    </lineage>
</organism>
<evidence type="ECO:0000313" key="3">
    <source>
        <dbReference type="EMBL" id="KAL3882165.1"/>
    </source>
</evidence>
<dbReference type="InterPro" id="IPR011598">
    <property type="entry name" value="bHLH_dom"/>
</dbReference>
<feature type="domain" description="BHLH" evidence="2">
    <location>
        <begin position="86"/>
        <end position="138"/>
    </location>
</feature>
<dbReference type="AlphaFoldDB" id="A0ABD3X8Y1"/>
<comment type="caution">
    <text evidence="3">The sequence shown here is derived from an EMBL/GenBank/DDBJ whole genome shotgun (WGS) entry which is preliminary data.</text>
</comment>
<evidence type="ECO:0000256" key="1">
    <source>
        <dbReference type="ARBA" id="ARBA00023125"/>
    </source>
</evidence>
<dbReference type="PANTHER" id="PTHR23349:SF108">
    <property type="entry name" value="BHLH DOMAIN-CONTAINING PROTEIN"/>
    <property type="match status" value="1"/>
</dbReference>
<dbReference type="PROSITE" id="PS50888">
    <property type="entry name" value="BHLH"/>
    <property type="match status" value="1"/>
</dbReference>
<name>A0ABD3X8Y1_SINWO</name>
<proteinExistence type="predicted"/>
<accession>A0ABD3X8Y1</accession>